<evidence type="ECO:0000256" key="3">
    <source>
        <dbReference type="ARBA" id="ARBA00012438"/>
    </source>
</evidence>
<evidence type="ECO:0000313" key="11">
    <source>
        <dbReference type="Proteomes" id="UP000237755"/>
    </source>
</evidence>
<feature type="transmembrane region" description="Helical" evidence="8">
    <location>
        <begin position="66"/>
        <end position="84"/>
    </location>
</feature>
<dbReference type="InterPro" id="IPR035965">
    <property type="entry name" value="PAS-like_dom_sf"/>
</dbReference>
<dbReference type="Pfam" id="PF00512">
    <property type="entry name" value="HisKA"/>
    <property type="match status" value="1"/>
</dbReference>
<evidence type="ECO:0000313" key="10">
    <source>
        <dbReference type="EMBL" id="PPL19422.1"/>
    </source>
</evidence>
<evidence type="ECO:0000256" key="4">
    <source>
        <dbReference type="ARBA" id="ARBA00022553"/>
    </source>
</evidence>
<evidence type="ECO:0000256" key="6">
    <source>
        <dbReference type="ARBA" id="ARBA00022777"/>
    </source>
</evidence>
<feature type="transmembrane region" description="Helical" evidence="8">
    <location>
        <begin position="12"/>
        <end position="34"/>
    </location>
</feature>
<dbReference type="PANTHER" id="PTHR43711">
    <property type="entry name" value="TWO-COMPONENT HISTIDINE KINASE"/>
    <property type="match status" value="1"/>
</dbReference>
<dbReference type="SMART" id="SM00387">
    <property type="entry name" value="HATPase_c"/>
    <property type="match status" value="1"/>
</dbReference>
<evidence type="ECO:0000256" key="5">
    <source>
        <dbReference type="ARBA" id="ARBA00022679"/>
    </source>
</evidence>
<dbReference type="SUPFAM" id="SSF55874">
    <property type="entry name" value="ATPase domain of HSP90 chaperone/DNA topoisomerase II/histidine kinase"/>
    <property type="match status" value="1"/>
</dbReference>
<keyword evidence="5" id="KW-0808">Transferase</keyword>
<dbReference type="PROSITE" id="PS50109">
    <property type="entry name" value="HIS_KIN"/>
    <property type="match status" value="1"/>
</dbReference>
<dbReference type="Gene3D" id="1.10.287.130">
    <property type="match status" value="1"/>
</dbReference>
<dbReference type="Gene3D" id="3.30.450.20">
    <property type="entry name" value="PAS domain"/>
    <property type="match status" value="1"/>
</dbReference>
<keyword evidence="8" id="KW-1133">Transmembrane helix</keyword>
<evidence type="ECO:0000256" key="7">
    <source>
        <dbReference type="ARBA" id="ARBA00023012"/>
    </source>
</evidence>
<name>A0ABX5AWZ3_9MICO</name>
<dbReference type="SUPFAM" id="SSF55785">
    <property type="entry name" value="PYP-like sensor domain (PAS domain)"/>
    <property type="match status" value="1"/>
</dbReference>
<feature type="transmembrane region" description="Helical" evidence="8">
    <location>
        <begin position="96"/>
        <end position="126"/>
    </location>
</feature>
<proteinExistence type="predicted"/>
<reference evidence="10 11" key="1">
    <citation type="journal article" date="2008" name="Int. J. Syst. Evol. Microbiol.">
        <title>Leifsonia pindariensis sp. nov., isolated from the Pindari glacier of the Indian Himalayas, and emended description of the genus Leifsonia.</title>
        <authorList>
            <person name="Reddy G.S."/>
            <person name="Prabagaran S.R."/>
            <person name="Shivaji S."/>
        </authorList>
    </citation>
    <scope>NUCLEOTIDE SEQUENCE [LARGE SCALE GENOMIC DNA]</scope>
    <source>
        <strain evidence="10 11">PON 10</strain>
    </source>
</reference>
<comment type="catalytic activity">
    <reaction evidence="1">
        <text>ATP + protein L-histidine = ADP + protein N-phospho-L-histidine.</text>
        <dbReference type="EC" id="2.7.13.3"/>
    </reaction>
</comment>
<dbReference type="Pfam" id="PF02518">
    <property type="entry name" value="HATPase_c"/>
    <property type="match status" value="1"/>
</dbReference>
<dbReference type="InterPro" id="IPR003594">
    <property type="entry name" value="HATPase_dom"/>
</dbReference>
<accession>A0ABX5AWZ3</accession>
<keyword evidence="8" id="KW-0472">Membrane</keyword>
<organism evidence="10 11">
    <name type="scientific">Microterricola pindariensis</name>
    <dbReference type="NCBI Taxonomy" id="478010"/>
    <lineage>
        <taxon>Bacteria</taxon>
        <taxon>Bacillati</taxon>
        <taxon>Actinomycetota</taxon>
        <taxon>Actinomycetes</taxon>
        <taxon>Micrococcales</taxon>
        <taxon>Microbacteriaceae</taxon>
        <taxon>Microterricola</taxon>
    </lineage>
</organism>
<dbReference type="Gene3D" id="3.30.565.10">
    <property type="entry name" value="Histidine kinase-like ATPase, C-terminal domain"/>
    <property type="match status" value="1"/>
</dbReference>
<evidence type="ECO:0000259" key="9">
    <source>
        <dbReference type="PROSITE" id="PS50109"/>
    </source>
</evidence>
<protein>
    <recommendedName>
        <fullName evidence="3">histidine kinase</fullName>
        <ecNumber evidence="3">2.7.13.3</ecNumber>
    </recommendedName>
</protein>
<dbReference type="EMBL" id="MPZN01000014">
    <property type="protein sequence ID" value="PPL19422.1"/>
    <property type="molecule type" value="Genomic_DNA"/>
</dbReference>
<dbReference type="InterPro" id="IPR004358">
    <property type="entry name" value="Sig_transdc_His_kin-like_C"/>
</dbReference>
<dbReference type="InterPro" id="IPR005467">
    <property type="entry name" value="His_kinase_dom"/>
</dbReference>
<evidence type="ECO:0000256" key="2">
    <source>
        <dbReference type="ARBA" id="ARBA00004236"/>
    </source>
</evidence>
<comment type="subcellular location">
    <subcellularLocation>
        <location evidence="2">Cell membrane</location>
    </subcellularLocation>
</comment>
<dbReference type="InterPro" id="IPR036097">
    <property type="entry name" value="HisK_dim/P_sf"/>
</dbReference>
<sequence>MDTDPATQDRSIVLTQLLFGAAALTVFTTVMVFGPGEGSSVTFYLGLLLTFAACLAAILMRWSAHAPHLVLVLPVLDIFAIACMRHAQPELGLGLLWVFPVLWISTLVGVVGITASVISICALVVAEFALRGLPVTLSAMQTLIFLPITLVFVAVSGRLHTRRNRAQRLLLSKQSGLLEGALAQARRQEELLAEVLNTVDFGVVRIDKSGQINMVNEAQMRMQLDERLADATALPAGGTGEFAAATPLQRAMRGEKFEPETVWLEAPNGEKAALSVTARHLHSKLGEYDGSIVVSRDVTAEVMALRDRDDLVASVSHELRTPLTSVLGYLELTLDGGGLPPAAEVQLQVAHKNANRLLDLLADILAASNGAEQPMVLQPGPCALLDVVEQSIESLLPWASEREIRIDCAAAEATSLIADGSRLRQLIDNVISNAIKYNVDRGAVSIGLTSDEKMVWLIVRDTGIGIADEEQPRLFERFFRSESVRNSTVHGSGLGLGISREIARLHGGDLTVQSVEGEGTTVLVTLPKDRDRA</sequence>
<keyword evidence="4" id="KW-0597">Phosphoprotein</keyword>
<dbReference type="EC" id="2.7.13.3" evidence="3"/>
<gene>
    <name evidence="10" type="ORF">GY24_06035</name>
</gene>
<dbReference type="Proteomes" id="UP000237755">
    <property type="component" value="Unassembled WGS sequence"/>
</dbReference>
<dbReference type="InterPro" id="IPR036890">
    <property type="entry name" value="HATPase_C_sf"/>
</dbReference>
<dbReference type="CDD" id="cd00075">
    <property type="entry name" value="HATPase"/>
    <property type="match status" value="1"/>
</dbReference>
<feature type="transmembrane region" description="Helical" evidence="8">
    <location>
        <begin position="41"/>
        <end position="60"/>
    </location>
</feature>
<dbReference type="PRINTS" id="PR00344">
    <property type="entry name" value="BCTRLSENSOR"/>
</dbReference>
<keyword evidence="11" id="KW-1185">Reference proteome</keyword>
<dbReference type="SMART" id="SM00388">
    <property type="entry name" value="HisKA"/>
    <property type="match status" value="1"/>
</dbReference>
<keyword evidence="7" id="KW-0902">Two-component regulatory system</keyword>
<dbReference type="PANTHER" id="PTHR43711:SF1">
    <property type="entry name" value="HISTIDINE KINASE 1"/>
    <property type="match status" value="1"/>
</dbReference>
<feature type="domain" description="Histidine kinase" evidence="9">
    <location>
        <begin position="314"/>
        <end position="530"/>
    </location>
</feature>
<keyword evidence="8" id="KW-0812">Transmembrane</keyword>
<evidence type="ECO:0000256" key="1">
    <source>
        <dbReference type="ARBA" id="ARBA00000085"/>
    </source>
</evidence>
<evidence type="ECO:0000256" key="8">
    <source>
        <dbReference type="SAM" id="Phobius"/>
    </source>
</evidence>
<dbReference type="InterPro" id="IPR050736">
    <property type="entry name" value="Sensor_HK_Regulatory"/>
</dbReference>
<dbReference type="InterPro" id="IPR003661">
    <property type="entry name" value="HisK_dim/P_dom"/>
</dbReference>
<comment type="caution">
    <text evidence="10">The sequence shown here is derived from an EMBL/GenBank/DDBJ whole genome shotgun (WGS) entry which is preliminary data.</text>
</comment>
<feature type="transmembrane region" description="Helical" evidence="8">
    <location>
        <begin position="138"/>
        <end position="159"/>
    </location>
</feature>
<keyword evidence="6" id="KW-0418">Kinase</keyword>
<dbReference type="CDD" id="cd00082">
    <property type="entry name" value="HisKA"/>
    <property type="match status" value="1"/>
</dbReference>
<dbReference type="SUPFAM" id="SSF47384">
    <property type="entry name" value="Homodimeric domain of signal transducing histidine kinase"/>
    <property type="match status" value="1"/>
</dbReference>